<gene>
    <name evidence="2" type="ORF">MNOR_LOCUS11470</name>
</gene>
<dbReference type="Proteomes" id="UP001497623">
    <property type="component" value="Unassembled WGS sequence"/>
</dbReference>
<sequence length="614" mass="72567">MPEEMNGLEKSFVELHKAQLETSDVPKHLWSTIFRKLHGEIYDAGEFFQICQVTRSDNEVENSEVQWKVIVIKPEGIKASHPNNVFLIDHAWTYRAEEARKHLQEMPVLLERMASLMDISQSDTSQDDLIQNVLNTMWKYNNTYSLVGKTAEERLPVWYIMDEFGCRIQHCGEPNFRMVPLYYSPHQCCYSILFPIEETEIGQEVQYAYLKCQPLDQLSQCANVLKYCRNLATRRNILDMKSIELFQSYRRNESVPDDINIIPLPSDRPIKVYADYRFIREYLTDKRFAITENQEEADILWFSEHFKDFKNFSKTPHRRVNQFPCENVVTVKDMLAVVCRRRAANKEKSEEISDPFWLPTTYCLKRELVQFVALFQRREKRGLDNHWIVKPWNLARGLDHSLTDNINHILRLPSTGPKIAQKYLSDPVLFHRNDINADVKFDLRFIVMLVSVKPLKVAVYRRFWIRFANEKFDLTQLDNYQKHFTVNNYNDTYLLQMFCTDFINKWNTQYPDHQWDGVEKDLYDMFLEVFRGATAEDAPAGIPNNTQCAGSYGFDVMIDWQNINGERVMQPKLLEVNFNSDCKRACEYYPEFFNDIFSVMFLHEFDGHNVALLE</sequence>
<evidence type="ECO:0000313" key="2">
    <source>
        <dbReference type="EMBL" id="CAL4081098.1"/>
    </source>
</evidence>
<feature type="domain" description="Tubulin--tyrosine ligase-like protein 12 SET-like" evidence="1">
    <location>
        <begin position="62"/>
        <end position="215"/>
    </location>
</feature>
<dbReference type="GO" id="GO:0005737">
    <property type="term" value="C:cytoplasm"/>
    <property type="evidence" value="ECO:0007669"/>
    <property type="project" value="TreeGrafter"/>
</dbReference>
<protein>
    <recommendedName>
        <fullName evidence="1">Tubulin--tyrosine ligase-like protein 12 SET-like domain-containing protein</fullName>
    </recommendedName>
</protein>
<proteinExistence type="predicted"/>
<reference evidence="2 3" key="1">
    <citation type="submission" date="2024-05" db="EMBL/GenBank/DDBJ databases">
        <authorList>
            <person name="Wallberg A."/>
        </authorList>
    </citation>
    <scope>NUCLEOTIDE SEQUENCE [LARGE SCALE GENOMIC DNA]</scope>
</reference>
<dbReference type="AlphaFoldDB" id="A0AAV2QH05"/>
<dbReference type="PANTHER" id="PTHR46088">
    <property type="entry name" value="TUBULIN--TYROSINE LIGASE-LIKE PROTEIN 12"/>
    <property type="match status" value="1"/>
</dbReference>
<evidence type="ECO:0000259" key="1">
    <source>
        <dbReference type="Pfam" id="PF25556"/>
    </source>
</evidence>
<evidence type="ECO:0000313" key="3">
    <source>
        <dbReference type="Proteomes" id="UP001497623"/>
    </source>
</evidence>
<dbReference type="EMBL" id="CAXKWB010006040">
    <property type="protein sequence ID" value="CAL4081098.1"/>
    <property type="molecule type" value="Genomic_DNA"/>
</dbReference>
<accession>A0AAV2QH05</accession>
<dbReference type="Gene3D" id="3.30.470.20">
    <property type="entry name" value="ATP-grasp fold, B domain"/>
    <property type="match status" value="1"/>
</dbReference>
<dbReference type="InterPro" id="IPR027749">
    <property type="entry name" value="TTLL12"/>
</dbReference>
<dbReference type="PANTHER" id="PTHR46088:SF1">
    <property type="entry name" value="TUBULIN--TYROSINE LIGASE-LIKE PROTEIN 12"/>
    <property type="match status" value="1"/>
</dbReference>
<dbReference type="Pfam" id="PF25556">
    <property type="entry name" value="SET_TTL"/>
    <property type="match status" value="1"/>
</dbReference>
<comment type="caution">
    <text evidence="2">The sequence shown here is derived from an EMBL/GenBank/DDBJ whole genome shotgun (WGS) entry which is preliminary data.</text>
</comment>
<dbReference type="InterPro" id="IPR004344">
    <property type="entry name" value="TTL/TTLL_fam"/>
</dbReference>
<name>A0AAV2QH05_MEGNR</name>
<organism evidence="2 3">
    <name type="scientific">Meganyctiphanes norvegica</name>
    <name type="common">Northern krill</name>
    <name type="synonym">Thysanopoda norvegica</name>
    <dbReference type="NCBI Taxonomy" id="48144"/>
    <lineage>
        <taxon>Eukaryota</taxon>
        <taxon>Metazoa</taxon>
        <taxon>Ecdysozoa</taxon>
        <taxon>Arthropoda</taxon>
        <taxon>Crustacea</taxon>
        <taxon>Multicrustacea</taxon>
        <taxon>Malacostraca</taxon>
        <taxon>Eumalacostraca</taxon>
        <taxon>Eucarida</taxon>
        <taxon>Euphausiacea</taxon>
        <taxon>Euphausiidae</taxon>
        <taxon>Meganyctiphanes</taxon>
    </lineage>
</organism>
<dbReference type="Pfam" id="PF03133">
    <property type="entry name" value="TTL"/>
    <property type="match status" value="1"/>
</dbReference>
<feature type="non-terminal residue" evidence="2">
    <location>
        <position position="614"/>
    </location>
</feature>
<dbReference type="PROSITE" id="PS51221">
    <property type="entry name" value="TTL"/>
    <property type="match status" value="1"/>
</dbReference>
<keyword evidence="3" id="KW-1185">Reference proteome</keyword>
<dbReference type="InterPro" id="IPR057954">
    <property type="entry name" value="SET_TTL12"/>
</dbReference>